<sequence length="293" mass="31185">MLLRPARDTEEDAETVHALATASFGDSHTLKGEPPQGPPSAERAARFREKFRHLAGTDPAGSWIAEDGPGNAVGAAQSHIREGTWGLALLVVLPGAQGKGVGGALLQRTLEYGRGCLRGLICCSRHPAAARSYRRAGFELHPTIRMRGVVDRARLPAPDGPVVAGTPRDRDLLDSVDRRLRGGAHGPDHAFLMRRCRLVVADDLAGSGYCYFREDGTVETLAATSRRLATRVLTAALLGLDEGVTAEIQDVTAAQQWAVDVGLDAGLALRAEGFVCVRGMRPPSPYIPSGAFL</sequence>
<proteinExistence type="predicted"/>
<dbReference type="EMBL" id="BJMM01000029">
    <property type="protein sequence ID" value="GEB52234.1"/>
    <property type="molecule type" value="Genomic_DNA"/>
</dbReference>
<dbReference type="OrthoDB" id="3767306at2"/>
<comment type="caution">
    <text evidence="3">The sequence shown here is derived from an EMBL/GenBank/DDBJ whole genome shotgun (WGS) entry which is preliminary data.</text>
</comment>
<dbReference type="Pfam" id="PF13508">
    <property type="entry name" value="Acetyltransf_7"/>
    <property type="match status" value="1"/>
</dbReference>
<feature type="region of interest" description="Disordered" evidence="1">
    <location>
        <begin position="1"/>
        <end position="43"/>
    </location>
</feature>
<name>A0A4Y3R3W9_STRCI</name>
<evidence type="ECO:0000313" key="3">
    <source>
        <dbReference type="EMBL" id="GEB52234.1"/>
    </source>
</evidence>
<dbReference type="SUPFAM" id="SSF55729">
    <property type="entry name" value="Acyl-CoA N-acyltransferases (Nat)"/>
    <property type="match status" value="1"/>
</dbReference>
<dbReference type="RefSeq" id="WP_086815474.1">
    <property type="nucleotide sequence ID" value="NZ_BJMM01000029.1"/>
</dbReference>
<dbReference type="InterPro" id="IPR000182">
    <property type="entry name" value="GNAT_dom"/>
</dbReference>
<organism evidence="3 4">
    <name type="scientific">Streptomyces cacaoi</name>
    <dbReference type="NCBI Taxonomy" id="1898"/>
    <lineage>
        <taxon>Bacteria</taxon>
        <taxon>Bacillati</taxon>
        <taxon>Actinomycetota</taxon>
        <taxon>Actinomycetes</taxon>
        <taxon>Kitasatosporales</taxon>
        <taxon>Streptomycetaceae</taxon>
        <taxon>Streptomyces</taxon>
    </lineage>
</organism>
<reference evidence="3 4" key="1">
    <citation type="submission" date="2019-06" db="EMBL/GenBank/DDBJ databases">
        <title>Whole genome shotgun sequence of Streptomyces cacaoi subsp. cacaoi NBRC 12748.</title>
        <authorList>
            <person name="Hosoyama A."/>
            <person name="Uohara A."/>
            <person name="Ohji S."/>
            <person name="Ichikawa N."/>
        </authorList>
    </citation>
    <scope>NUCLEOTIDE SEQUENCE [LARGE SCALE GENOMIC DNA]</scope>
    <source>
        <strain evidence="3 4">NBRC 12748</strain>
    </source>
</reference>
<evidence type="ECO:0000259" key="2">
    <source>
        <dbReference type="PROSITE" id="PS51186"/>
    </source>
</evidence>
<protein>
    <recommendedName>
        <fullName evidence="2">N-acetyltransferase domain-containing protein</fullName>
    </recommendedName>
</protein>
<dbReference type="Gene3D" id="3.40.630.30">
    <property type="match status" value="1"/>
</dbReference>
<evidence type="ECO:0000256" key="1">
    <source>
        <dbReference type="SAM" id="MobiDB-lite"/>
    </source>
</evidence>
<dbReference type="AlphaFoldDB" id="A0A4Y3R3W9"/>
<gene>
    <name evidence="3" type="ORF">SCA03_47850</name>
</gene>
<dbReference type="GO" id="GO:0016747">
    <property type="term" value="F:acyltransferase activity, transferring groups other than amino-acyl groups"/>
    <property type="evidence" value="ECO:0007669"/>
    <property type="project" value="InterPro"/>
</dbReference>
<evidence type="ECO:0000313" key="4">
    <source>
        <dbReference type="Proteomes" id="UP000319210"/>
    </source>
</evidence>
<dbReference type="PROSITE" id="PS51186">
    <property type="entry name" value="GNAT"/>
    <property type="match status" value="1"/>
</dbReference>
<dbReference type="InterPro" id="IPR016181">
    <property type="entry name" value="Acyl_CoA_acyltransferase"/>
</dbReference>
<accession>A0A4Y3R3W9</accession>
<feature type="domain" description="N-acetyltransferase" evidence="2">
    <location>
        <begin position="1"/>
        <end position="156"/>
    </location>
</feature>
<dbReference type="CDD" id="cd04301">
    <property type="entry name" value="NAT_SF"/>
    <property type="match status" value="1"/>
</dbReference>
<keyword evidence="4" id="KW-1185">Reference proteome</keyword>
<dbReference type="Proteomes" id="UP000319210">
    <property type="component" value="Unassembled WGS sequence"/>
</dbReference>